<protein>
    <submittedName>
        <fullName evidence="7">LysR substrate-binding domain-containing protein</fullName>
    </submittedName>
</protein>
<keyword evidence="2" id="KW-0805">Transcription regulation</keyword>
<comment type="similarity">
    <text evidence="1">Belongs to the LysR transcriptional regulatory family.</text>
</comment>
<gene>
    <name evidence="7" type="ORF">WAB15_32685</name>
</gene>
<dbReference type="EMBL" id="CP147982">
    <property type="protein sequence ID" value="WXK80387.1"/>
    <property type="molecule type" value="Genomic_DNA"/>
</dbReference>
<dbReference type="InterPro" id="IPR005119">
    <property type="entry name" value="LysR_subst-bd"/>
</dbReference>
<keyword evidence="3" id="KW-0238">DNA-binding</keyword>
<dbReference type="RefSeq" id="WP_407288449.1">
    <property type="nucleotide sequence ID" value="NZ_CP147982.1"/>
</dbReference>
<evidence type="ECO:0000313" key="8">
    <source>
        <dbReference type="Proteomes" id="UP001626628"/>
    </source>
</evidence>
<accession>A0ABZ2R3K5</accession>
<reference evidence="7 8" key="1">
    <citation type="submission" date="2024-03" db="EMBL/GenBank/DDBJ databases">
        <title>The complete genome of Streptomyces sirii sp.nov.</title>
        <authorList>
            <person name="Zakalyukina Y.V."/>
            <person name="Belik A.R."/>
            <person name="Biryukov M.V."/>
            <person name="Baturina O.A."/>
            <person name="Kabilov M.R."/>
        </authorList>
    </citation>
    <scope>NUCLEOTIDE SEQUENCE [LARGE SCALE GENOMIC DNA]</scope>
    <source>
        <strain evidence="7 8">BP-8</strain>
    </source>
</reference>
<name>A0ABZ2R3K5_9ACTN</name>
<evidence type="ECO:0000256" key="4">
    <source>
        <dbReference type="ARBA" id="ARBA00023163"/>
    </source>
</evidence>
<keyword evidence="4" id="KW-0804">Transcription</keyword>
<dbReference type="SUPFAM" id="SSF53850">
    <property type="entry name" value="Periplasmic binding protein-like II"/>
    <property type="match status" value="1"/>
</dbReference>
<evidence type="ECO:0000256" key="1">
    <source>
        <dbReference type="ARBA" id="ARBA00009437"/>
    </source>
</evidence>
<evidence type="ECO:0000256" key="3">
    <source>
        <dbReference type="ARBA" id="ARBA00023125"/>
    </source>
</evidence>
<sequence>MPPPTDPTTGGAAKHPVRPVRLGVHGSPRLAAELVAAAGHDRRHVEFVPYDVADPFGPLRADEMDVLIVKYPLHEPDLAFSEPVLFDDRALILGAHHPLATRATVSVEEAADYDTFSCPGDFPPYVWDQVVPPRTPGGRPVHRVHPMTTVAEMVDLLARSTTVHLSFHSLKDILPPHIRAVPLHDLPPAPVSLAWRRNTQLPLLVRQFVTDAERSTRP</sequence>
<dbReference type="PANTHER" id="PTHR30346">
    <property type="entry name" value="TRANSCRIPTIONAL DUAL REGULATOR HCAR-RELATED"/>
    <property type="match status" value="1"/>
</dbReference>
<feature type="domain" description="LysR substrate-binding" evidence="6">
    <location>
        <begin position="31"/>
        <end position="210"/>
    </location>
</feature>
<evidence type="ECO:0000259" key="6">
    <source>
        <dbReference type="Pfam" id="PF03466"/>
    </source>
</evidence>
<organism evidence="7 8">
    <name type="scientific">Streptomyces sirii</name>
    <dbReference type="NCBI Taxonomy" id="3127701"/>
    <lineage>
        <taxon>Bacteria</taxon>
        <taxon>Bacillati</taxon>
        <taxon>Actinomycetota</taxon>
        <taxon>Actinomycetes</taxon>
        <taxon>Kitasatosporales</taxon>
        <taxon>Streptomycetaceae</taxon>
        <taxon>Streptomyces</taxon>
    </lineage>
</organism>
<dbReference type="Gene3D" id="3.40.190.10">
    <property type="entry name" value="Periplasmic binding protein-like II"/>
    <property type="match status" value="2"/>
</dbReference>
<dbReference type="PANTHER" id="PTHR30346:SF0">
    <property type="entry name" value="HCA OPERON TRANSCRIPTIONAL ACTIVATOR HCAR"/>
    <property type="match status" value="1"/>
</dbReference>
<evidence type="ECO:0000256" key="2">
    <source>
        <dbReference type="ARBA" id="ARBA00023015"/>
    </source>
</evidence>
<proteinExistence type="inferred from homology"/>
<feature type="region of interest" description="Disordered" evidence="5">
    <location>
        <begin position="1"/>
        <end position="20"/>
    </location>
</feature>
<dbReference type="Proteomes" id="UP001626628">
    <property type="component" value="Chromosome"/>
</dbReference>
<keyword evidence="8" id="KW-1185">Reference proteome</keyword>
<dbReference type="Pfam" id="PF03466">
    <property type="entry name" value="LysR_substrate"/>
    <property type="match status" value="1"/>
</dbReference>
<evidence type="ECO:0000313" key="7">
    <source>
        <dbReference type="EMBL" id="WXK80387.1"/>
    </source>
</evidence>
<evidence type="ECO:0000256" key="5">
    <source>
        <dbReference type="SAM" id="MobiDB-lite"/>
    </source>
</evidence>